<dbReference type="AlphaFoldDB" id="A0A3M7PN72"/>
<protein>
    <submittedName>
        <fullName evidence="1">Uncharacterized protein</fullName>
    </submittedName>
</protein>
<accession>A0A3M7PN72</accession>
<name>A0A3M7PN72_BRAPC</name>
<keyword evidence="2" id="KW-1185">Reference proteome</keyword>
<evidence type="ECO:0000313" key="1">
    <source>
        <dbReference type="EMBL" id="RNA00181.1"/>
    </source>
</evidence>
<evidence type="ECO:0000313" key="2">
    <source>
        <dbReference type="Proteomes" id="UP000276133"/>
    </source>
</evidence>
<dbReference type="Proteomes" id="UP000276133">
    <property type="component" value="Unassembled WGS sequence"/>
</dbReference>
<gene>
    <name evidence="1" type="ORF">BpHYR1_018593</name>
</gene>
<organism evidence="1 2">
    <name type="scientific">Brachionus plicatilis</name>
    <name type="common">Marine rotifer</name>
    <name type="synonym">Brachionus muelleri</name>
    <dbReference type="NCBI Taxonomy" id="10195"/>
    <lineage>
        <taxon>Eukaryota</taxon>
        <taxon>Metazoa</taxon>
        <taxon>Spiralia</taxon>
        <taxon>Gnathifera</taxon>
        <taxon>Rotifera</taxon>
        <taxon>Eurotatoria</taxon>
        <taxon>Monogononta</taxon>
        <taxon>Pseudotrocha</taxon>
        <taxon>Ploima</taxon>
        <taxon>Brachionidae</taxon>
        <taxon>Brachionus</taxon>
    </lineage>
</organism>
<comment type="caution">
    <text evidence="1">The sequence shown here is derived from an EMBL/GenBank/DDBJ whole genome shotgun (WGS) entry which is preliminary data.</text>
</comment>
<sequence length="82" mass="8919">MKSLDCIPLHPYIPNINFGPSLDLMGFTIVCFNALTHQPKSFPTSRVGLHVTINPKTLAAVDTVPSQMNNVHTNTGQENVSS</sequence>
<reference evidence="1 2" key="1">
    <citation type="journal article" date="2018" name="Sci. Rep.">
        <title>Genomic signatures of local adaptation to the degree of environmental predictability in rotifers.</title>
        <authorList>
            <person name="Franch-Gras L."/>
            <person name="Hahn C."/>
            <person name="Garcia-Roger E.M."/>
            <person name="Carmona M.J."/>
            <person name="Serra M."/>
            <person name="Gomez A."/>
        </authorList>
    </citation>
    <scope>NUCLEOTIDE SEQUENCE [LARGE SCALE GENOMIC DNA]</scope>
    <source>
        <strain evidence="1">HYR1</strain>
    </source>
</reference>
<proteinExistence type="predicted"/>
<dbReference type="EMBL" id="REGN01009873">
    <property type="protein sequence ID" value="RNA00181.1"/>
    <property type="molecule type" value="Genomic_DNA"/>
</dbReference>